<keyword evidence="3" id="KW-1185">Reference proteome</keyword>
<evidence type="ECO:0000313" key="3">
    <source>
        <dbReference type="Proteomes" id="UP001291623"/>
    </source>
</evidence>
<name>A0AAE1S7M2_9SOLA</name>
<dbReference type="Proteomes" id="UP001291623">
    <property type="component" value="Unassembled WGS sequence"/>
</dbReference>
<accession>A0AAE1S7M2</accession>
<organism evidence="2 3">
    <name type="scientific">Anisodus tanguticus</name>
    <dbReference type="NCBI Taxonomy" id="243964"/>
    <lineage>
        <taxon>Eukaryota</taxon>
        <taxon>Viridiplantae</taxon>
        <taxon>Streptophyta</taxon>
        <taxon>Embryophyta</taxon>
        <taxon>Tracheophyta</taxon>
        <taxon>Spermatophyta</taxon>
        <taxon>Magnoliopsida</taxon>
        <taxon>eudicotyledons</taxon>
        <taxon>Gunneridae</taxon>
        <taxon>Pentapetalae</taxon>
        <taxon>asterids</taxon>
        <taxon>lamiids</taxon>
        <taxon>Solanales</taxon>
        <taxon>Solanaceae</taxon>
        <taxon>Solanoideae</taxon>
        <taxon>Hyoscyameae</taxon>
        <taxon>Anisodus</taxon>
    </lineage>
</organism>
<feature type="signal peptide" evidence="1">
    <location>
        <begin position="1"/>
        <end position="22"/>
    </location>
</feature>
<sequence>MMHCFGSIFLFIFKILFSSIQGGDILPFSMLTTIIESSFRINLSLLLSIHHCMA</sequence>
<dbReference type="EMBL" id="JAVYJV010000008">
    <property type="protein sequence ID" value="KAK4364995.1"/>
    <property type="molecule type" value="Genomic_DNA"/>
</dbReference>
<evidence type="ECO:0000256" key="1">
    <source>
        <dbReference type="SAM" id="SignalP"/>
    </source>
</evidence>
<feature type="chain" id="PRO_5042012780" evidence="1">
    <location>
        <begin position="23"/>
        <end position="54"/>
    </location>
</feature>
<dbReference type="AlphaFoldDB" id="A0AAE1S7M2"/>
<keyword evidence="1" id="KW-0732">Signal</keyword>
<protein>
    <submittedName>
        <fullName evidence="2">Uncharacterized protein</fullName>
    </submittedName>
</protein>
<proteinExistence type="predicted"/>
<evidence type="ECO:0000313" key="2">
    <source>
        <dbReference type="EMBL" id="KAK4364995.1"/>
    </source>
</evidence>
<comment type="caution">
    <text evidence="2">The sequence shown here is derived from an EMBL/GenBank/DDBJ whole genome shotgun (WGS) entry which is preliminary data.</text>
</comment>
<gene>
    <name evidence="2" type="ORF">RND71_016353</name>
</gene>
<reference evidence="2" key="1">
    <citation type="submission" date="2023-12" db="EMBL/GenBank/DDBJ databases">
        <title>Genome assembly of Anisodus tanguticus.</title>
        <authorList>
            <person name="Wang Y.-J."/>
        </authorList>
    </citation>
    <scope>NUCLEOTIDE SEQUENCE</scope>
    <source>
        <strain evidence="2">KB-2021</strain>
        <tissue evidence="2">Leaf</tissue>
    </source>
</reference>